<protein>
    <submittedName>
        <fullName evidence="2">Uncharacterized protein</fullName>
    </submittedName>
</protein>
<accession>A0A0E9RC11</accession>
<name>A0A0E9RC11_ANGAN</name>
<keyword evidence="1" id="KW-0812">Transmembrane</keyword>
<reference evidence="2" key="2">
    <citation type="journal article" date="2015" name="Fish Shellfish Immunol.">
        <title>Early steps in the European eel (Anguilla anguilla)-Vibrio vulnificus interaction in the gills: Role of the RtxA13 toxin.</title>
        <authorList>
            <person name="Callol A."/>
            <person name="Pajuelo D."/>
            <person name="Ebbesson L."/>
            <person name="Teles M."/>
            <person name="MacKenzie S."/>
            <person name="Amaro C."/>
        </authorList>
    </citation>
    <scope>NUCLEOTIDE SEQUENCE</scope>
</reference>
<dbReference type="AlphaFoldDB" id="A0A0E9RC11"/>
<evidence type="ECO:0000256" key="1">
    <source>
        <dbReference type="SAM" id="Phobius"/>
    </source>
</evidence>
<reference evidence="2" key="1">
    <citation type="submission" date="2014-11" db="EMBL/GenBank/DDBJ databases">
        <authorList>
            <person name="Amaro Gonzalez C."/>
        </authorList>
    </citation>
    <scope>NUCLEOTIDE SEQUENCE</scope>
</reference>
<keyword evidence="1" id="KW-0472">Membrane</keyword>
<proteinExistence type="predicted"/>
<organism evidence="2">
    <name type="scientific">Anguilla anguilla</name>
    <name type="common">European freshwater eel</name>
    <name type="synonym">Muraena anguilla</name>
    <dbReference type="NCBI Taxonomy" id="7936"/>
    <lineage>
        <taxon>Eukaryota</taxon>
        <taxon>Metazoa</taxon>
        <taxon>Chordata</taxon>
        <taxon>Craniata</taxon>
        <taxon>Vertebrata</taxon>
        <taxon>Euteleostomi</taxon>
        <taxon>Actinopterygii</taxon>
        <taxon>Neopterygii</taxon>
        <taxon>Teleostei</taxon>
        <taxon>Anguilliformes</taxon>
        <taxon>Anguillidae</taxon>
        <taxon>Anguilla</taxon>
    </lineage>
</organism>
<evidence type="ECO:0000313" key="2">
    <source>
        <dbReference type="EMBL" id="JAH26686.1"/>
    </source>
</evidence>
<dbReference type="EMBL" id="GBXM01081891">
    <property type="protein sequence ID" value="JAH26686.1"/>
    <property type="molecule type" value="Transcribed_RNA"/>
</dbReference>
<keyword evidence="1" id="KW-1133">Transmembrane helix</keyword>
<feature type="transmembrane region" description="Helical" evidence="1">
    <location>
        <begin position="20"/>
        <end position="40"/>
    </location>
</feature>
<sequence>MWAADPITQTQLLQTAKGSAFTVGLGVLLCMLLFLLLINYV</sequence>